<comment type="function">
    <text evidence="3">Plant non-specific lipid-transfer proteins transfer phospholipids as well as galactolipids across membranes. May play a role in wax or cutin deposition in the cell walls of expanding epidermal cells and certain secretory tissues.</text>
</comment>
<dbReference type="InterPro" id="IPR036312">
    <property type="entry name" value="Bifun_inhib/LTP/seed_sf"/>
</dbReference>
<evidence type="ECO:0000256" key="1">
    <source>
        <dbReference type="ARBA" id="ARBA00009748"/>
    </source>
</evidence>
<dbReference type="Proteomes" id="UP001497480">
    <property type="component" value="Unassembled WGS sequence"/>
</dbReference>
<dbReference type="GO" id="GO:0008289">
    <property type="term" value="F:lipid binding"/>
    <property type="evidence" value="ECO:0007669"/>
    <property type="project" value="UniProtKB-KW"/>
</dbReference>
<organism evidence="6 7">
    <name type="scientific">Lupinus luteus</name>
    <name type="common">European yellow lupine</name>
    <dbReference type="NCBI Taxonomy" id="3873"/>
    <lineage>
        <taxon>Eukaryota</taxon>
        <taxon>Viridiplantae</taxon>
        <taxon>Streptophyta</taxon>
        <taxon>Embryophyta</taxon>
        <taxon>Tracheophyta</taxon>
        <taxon>Spermatophyta</taxon>
        <taxon>Magnoliopsida</taxon>
        <taxon>eudicotyledons</taxon>
        <taxon>Gunneridae</taxon>
        <taxon>Pentapetalae</taxon>
        <taxon>rosids</taxon>
        <taxon>fabids</taxon>
        <taxon>Fabales</taxon>
        <taxon>Fabaceae</taxon>
        <taxon>Papilionoideae</taxon>
        <taxon>50 kb inversion clade</taxon>
        <taxon>genistoids sensu lato</taxon>
        <taxon>core genistoids</taxon>
        <taxon>Genisteae</taxon>
        <taxon>Lupinus</taxon>
    </lineage>
</organism>
<accession>A0AAV1WA87</accession>
<dbReference type="SUPFAM" id="SSF47699">
    <property type="entry name" value="Bifunctional inhibitor/lipid-transfer protein/seed storage 2S albumin"/>
    <property type="match status" value="1"/>
</dbReference>
<gene>
    <name evidence="6" type="ORF">LLUT_LOCUS7340</name>
</gene>
<keyword evidence="3" id="KW-0446">Lipid-binding</keyword>
<dbReference type="InterPro" id="IPR000528">
    <property type="entry name" value="Plant_nsLTP"/>
</dbReference>
<comment type="caution">
    <text evidence="6">The sequence shown here is derived from an EMBL/GenBank/DDBJ whole genome shotgun (WGS) entry which is preliminary data.</text>
</comment>
<dbReference type="PRINTS" id="PR00382">
    <property type="entry name" value="LIPIDTRNSFER"/>
</dbReference>
<protein>
    <recommendedName>
        <fullName evidence="3">Non-specific lipid-transfer protein</fullName>
    </recommendedName>
</protein>
<dbReference type="SMART" id="SM00499">
    <property type="entry name" value="AAI"/>
    <property type="match status" value="1"/>
</dbReference>
<keyword evidence="7" id="KW-1185">Reference proteome</keyword>
<reference evidence="6 7" key="1">
    <citation type="submission" date="2024-03" db="EMBL/GenBank/DDBJ databases">
        <authorList>
            <person name="Martinez-Hernandez J."/>
        </authorList>
    </citation>
    <scope>NUCLEOTIDE SEQUENCE [LARGE SCALE GENOMIC DNA]</scope>
</reference>
<evidence type="ECO:0000256" key="4">
    <source>
        <dbReference type="SAM" id="SignalP"/>
    </source>
</evidence>
<feature type="signal peptide" evidence="4">
    <location>
        <begin position="1"/>
        <end position="18"/>
    </location>
</feature>
<keyword evidence="3" id="KW-0813">Transport</keyword>
<dbReference type="EMBL" id="CAXHTB010000005">
    <property type="protein sequence ID" value="CAL0306280.1"/>
    <property type="molecule type" value="Genomic_DNA"/>
</dbReference>
<sequence length="118" mass="11978">MASIKVACVVLMCMVVVGAPIAHATITCGQVVSGLAPCLTYLQFDGAVPVTCCDGVKGLVALAQNTADKQAACNCLKSTAASIQFNAENAESLPAKCGVTLPYKMSTSTNSSSSEALM</sequence>
<evidence type="ECO:0000313" key="7">
    <source>
        <dbReference type="Proteomes" id="UP001497480"/>
    </source>
</evidence>
<evidence type="ECO:0000313" key="6">
    <source>
        <dbReference type="EMBL" id="CAL0306280.1"/>
    </source>
</evidence>
<keyword evidence="2" id="KW-1015">Disulfide bond</keyword>
<name>A0AAV1WA87_LUPLU</name>
<dbReference type="InterPro" id="IPR016140">
    <property type="entry name" value="Bifunc_inhib/LTP/seed_store"/>
</dbReference>
<evidence type="ECO:0000259" key="5">
    <source>
        <dbReference type="SMART" id="SM00499"/>
    </source>
</evidence>
<feature type="chain" id="PRO_5043326372" description="Non-specific lipid-transfer protein" evidence="4">
    <location>
        <begin position="19"/>
        <end position="118"/>
    </location>
</feature>
<dbReference type="PANTHER" id="PTHR33076">
    <property type="entry name" value="NON-SPECIFIC LIPID-TRANSFER PROTEIN 2-RELATED"/>
    <property type="match status" value="1"/>
</dbReference>
<dbReference type="GO" id="GO:0006869">
    <property type="term" value="P:lipid transport"/>
    <property type="evidence" value="ECO:0007669"/>
    <property type="project" value="InterPro"/>
</dbReference>
<dbReference type="Pfam" id="PF00234">
    <property type="entry name" value="Tryp_alpha_amyl"/>
    <property type="match status" value="1"/>
</dbReference>
<dbReference type="CDD" id="cd01960">
    <property type="entry name" value="nsLTP1"/>
    <property type="match status" value="1"/>
</dbReference>
<comment type="similarity">
    <text evidence="1 3">Belongs to the plant LTP family.</text>
</comment>
<dbReference type="AlphaFoldDB" id="A0AAV1WA87"/>
<evidence type="ECO:0000256" key="3">
    <source>
        <dbReference type="RuleBase" id="RU000628"/>
    </source>
</evidence>
<evidence type="ECO:0000256" key="2">
    <source>
        <dbReference type="ARBA" id="ARBA00023157"/>
    </source>
</evidence>
<dbReference type="Gene3D" id="1.10.110.10">
    <property type="entry name" value="Plant lipid-transfer and hydrophobic proteins"/>
    <property type="match status" value="1"/>
</dbReference>
<keyword evidence="4" id="KW-0732">Signal</keyword>
<proteinExistence type="inferred from homology"/>
<feature type="domain" description="Bifunctional inhibitor/plant lipid transfer protein/seed storage helical" evidence="5">
    <location>
        <begin position="28"/>
        <end position="107"/>
    </location>
</feature>